<reference evidence="1" key="1">
    <citation type="submission" date="2023-04" db="EMBL/GenBank/DDBJ databases">
        <title>Black Yeasts Isolated from many extreme environments.</title>
        <authorList>
            <person name="Coleine C."/>
            <person name="Stajich J.E."/>
            <person name="Selbmann L."/>
        </authorList>
    </citation>
    <scope>NUCLEOTIDE SEQUENCE</scope>
    <source>
        <strain evidence="1">CCFEE 5312</strain>
    </source>
</reference>
<evidence type="ECO:0000313" key="1">
    <source>
        <dbReference type="EMBL" id="KAK3052118.1"/>
    </source>
</evidence>
<gene>
    <name evidence="1" type="ORF">LTR09_006710</name>
</gene>
<comment type="caution">
    <text evidence="1">The sequence shown here is derived from an EMBL/GenBank/DDBJ whole genome shotgun (WGS) entry which is preliminary data.</text>
</comment>
<dbReference type="EMBL" id="JAWDJX010000022">
    <property type="protein sequence ID" value="KAK3052118.1"/>
    <property type="molecule type" value="Genomic_DNA"/>
</dbReference>
<dbReference type="AlphaFoldDB" id="A0AAJ0G7I9"/>
<protein>
    <submittedName>
        <fullName evidence="1">Uncharacterized protein</fullName>
    </submittedName>
</protein>
<keyword evidence="2" id="KW-1185">Reference proteome</keyword>
<proteinExistence type="predicted"/>
<accession>A0AAJ0G7I9</accession>
<organism evidence="1 2">
    <name type="scientific">Extremus antarcticus</name>
    <dbReference type="NCBI Taxonomy" id="702011"/>
    <lineage>
        <taxon>Eukaryota</taxon>
        <taxon>Fungi</taxon>
        <taxon>Dikarya</taxon>
        <taxon>Ascomycota</taxon>
        <taxon>Pezizomycotina</taxon>
        <taxon>Dothideomycetes</taxon>
        <taxon>Dothideomycetidae</taxon>
        <taxon>Mycosphaerellales</taxon>
        <taxon>Extremaceae</taxon>
        <taxon>Extremus</taxon>
    </lineage>
</organism>
<dbReference type="Proteomes" id="UP001271007">
    <property type="component" value="Unassembled WGS sequence"/>
</dbReference>
<sequence length="166" mass="18954">MAPANRPDPQAQKRGLISALNEHRVNTIGELRRVERVFATLGSSDVTQPMTAAWVHYVNSNSLLSELRCITRNYPFSSECLEEAKRRVHQDPASNRSWNYCWLVLAKVQNDTLIQTFARVQASRPEMWGGRNPPAEAVQQLTDAFCEEWTSALAQLLRYWEAPPTR</sequence>
<name>A0AAJ0G7I9_9PEZI</name>
<evidence type="ECO:0000313" key="2">
    <source>
        <dbReference type="Proteomes" id="UP001271007"/>
    </source>
</evidence>